<dbReference type="Proteomes" id="UP000663870">
    <property type="component" value="Unassembled WGS sequence"/>
</dbReference>
<protein>
    <submittedName>
        <fullName evidence="2">Uncharacterized protein</fullName>
    </submittedName>
</protein>
<evidence type="ECO:0000313" key="4">
    <source>
        <dbReference type="EMBL" id="CAF1582325.1"/>
    </source>
</evidence>
<dbReference type="Proteomes" id="UP000663874">
    <property type="component" value="Unassembled WGS sequence"/>
</dbReference>
<evidence type="ECO:0000313" key="5">
    <source>
        <dbReference type="EMBL" id="CAF3564938.1"/>
    </source>
</evidence>
<organism evidence="2 7">
    <name type="scientific">Rotaria sordida</name>
    <dbReference type="NCBI Taxonomy" id="392033"/>
    <lineage>
        <taxon>Eukaryota</taxon>
        <taxon>Metazoa</taxon>
        <taxon>Spiralia</taxon>
        <taxon>Gnathifera</taxon>
        <taxon>Rotifera</taxon>
        <taxon>Eurotatoria</taxon>
        <taxon>Bdelloidea</taxon>
        <taxon>Philodinida</taxon>
        <taxon>Philodinidae</taxon>
        <taxon>Rotaria</taxon>
    </lineage>
</organism>
<dbReference type="Proteomes" id="UP000663889">
    <property type="component" value="Unassembled WGS sequence"/>
</dbReference>
<evidence type="ECO:0000313" key="7">
    <source>
        <dbReference type="Proteomes" id="UP000663854"/>
    </source>
</evidence>
<evidence type="ECO:0000313" key="3">
    <source>
        <dbReference type="EMBL" id="CAF1332623.1"/>
    </source>
</evidence>
<keyword evidence="8" id="KW-1185">Reference proteome</keyword>
<name>A0A815EPV7_9BILA</name>
<evidence type="ECO:0000313" key="1">
    <source>
        <dbReference type="EMBL" id="CAF1126504.1"/>
    </source>
</evidence>
<gene>
    <name evidence="6" type="ORF">FNK824_LOCUS20059</name>
    <name evidence="5" type="ORF">JBS370_LOCUS2026</name>
    <name evidence="4" type="ORF">JXQ802_LOCUS46349</name>
    <name evidence="2" type="ORF">PYM288_LOCUS30583</name>
    <name evidence="1" type="ORF">SEV965_LOCUS17184</name>
    <name evidence="3" type="ORF">ZHD862_LOCUS29609</name>
</gene>
<dbReference type="EMBL" id="CAJNOU010000974">
    <property type="protein sequence ID" value="CAF1126504.1"/>
    <property type="molecule type" value="Genomic_DNA"/>
</dbReference>
<proteinExistence type="predicted"/>
<evidence type="ECO:0000313" key="2">
    <source>
        <dbReference type="EMBL" id="CAF1314438.1"/>
    </source>
</evidence>
<dbReference type="Proteomes" id="UP000663836">
    <property type="component" value="Unassembled WGS sequence"/>
</dbReference>
<comment type="caution">
    <text evidence="2">The sequence shown here is derived from an EMBL/GenBank/DDBJ whole genome shotgun (WGS) entry which is preliminary data.</text>
</comment>
<dbReference type="Proteomes" id="UP000663864">
    <property type="component" value="Unassembled WGS sequence"/>
</dbReference>
<evidence type="ECO:0000313" key="8">
    <source>
        <dbReference type="Proteomes" id="UP000663870"/>
    </source>
</evidence>
<dbReference type="Proteomes" id="UP000663854">
    <property type="component" value="Unassembled WGS sequence"/>
</dbReference>
<evidence type="ECO:0000313" key="6">
    <source>
        <dbReference type="EMBL" id="CAF3891067.1"/>
    </source>
</evidence>
<reference evidence="2" key="1">
    <citation type="submission" date="2021-02" db="EMBL/GenBank/DDBJ databases">
        <authorList>
            <person name="Nowell W R."/>
        </authorList>
    </citation>
    <scope>NUCLEOTIDE SEQUENCE</scope>
</reference>
<dbReference type="EMBL" id="CAJNOH010002882">
    <property type="protein sequence ID" value="CAF1314438.1"/>
    <property type="molecule type" value="Genomic_DNA"/>
</dbReference>
<dbReference type="EMBL" id="CAJOBD010000075">
    <property type="protein sequence ID" value="CAF3564938.1"/>
    <property type="molecule type" value="Genomic_DNA"/>
</dbReference>
<accession>A0A815EPV7</accession>
<dbReference type="EMBL" id="CAJNOL010004159">
    <property type="protein sequence ID" value="CAF1582325.1"/>
    <property type="molecule type" value="Genomic_DNA"/>
</dbReference>
<sequence length="548" mass="62919">MGNSTMSLSMFNDLCQNVLKLVATRLVSLRLTLTNAIGGWSLISSSLKYQTTLLQRLHLINITPHEFDNLLRNPLIKGLHTLLVDVTSSSPFHYLDGEGVYLTKVCSQVPLLKNCRLPFNVYHKGRYDVDKYSALSIMSLPSLLNTTHLRTLSIGMNTSRFLKRLITCIPFIENLSVGVQDLEMNQKESFDIISLPVAVDAHLLLYLSRLHINCKDCISFHRAIALFSSVFGQLRHLSLKLETGVVISSPLTISGDIIQELCVDRLNPEAIYNLNLNLYVEHDAKEKIIFNSFLTAPFTNRQRSKVFIQELISDDVDHNCHYFTVFTLPCYERKLPTYMFSRALEKSCPMPIHAVDLFPRANELFLHGYRNENCVLELGNITSSISSLVPWSSLTKISIDNSDVVLTAELESILRMAYNVHSLYIWENTGIFRHAIIHNINNLGTLINQQVQTLEIVFFIIHDSYLGLRWTSLPMIDRKNKSTKRILKLIYFLVVHLQQLVSLRINFINLVGSRTSCYPHLIQQRVHQYPIRRPYRLRCGRGRIEMWL</sequence>
<dbReference type="EMBL" id="CAJNOT010002637">
    <property type="protein sequence ID" value="CAF1332623.1"/>
    <property type="molecule type" value="Genomic_DNA"/>
</dbReference>
<dbReference type="AlphaFoldDB" id="A0A815EPV7"/>
<dbReference type="EMBL" id="CAJOBE010003615">
    <property type="protein sequence ID" value="CAF3891067.1"/>
    <property type="molecule type" value="Genomic_DNA"/>
</dbReference>